<evidence type="ECO:0000313" key="7">
    <source>
        <dbReference type="EMBL" id="MFB5682645.1"/>
    </source>
</evidence>
<feature type="domain" description="Flavoprotein" evidence="6">
    <location>
        <begin position="5"/>
        <end position="175"/>
    </location>
</feature>
<comment type="caution">
    <text evidence="7">The sequence shown here is derived from an EMBL/GenBank/DDBJ whole genome shotgun (WGS) entry which is preliminary data.</text>
</comment>
<dbReference type="InterPro" id="IPR036551">
    <property type="entry name" value="Flavin_trans-like"/>
</dbReference>
<dbReference type="InterPro" id="IPR004507">
    <property type="entry name" value="UbiX-like"/>
</dbReference>
<comment type="similarity">
    <text evidence="5">Belongs to the UbiX/PAD1 family.</text>
</comment>
<protein>
    <recommendedName>
        <fullName evidence="5">Flavin prenyltransferase UbiX</fullName>
        <ecNumber evidence="5">2.5.1.129</ecNumber>
    </recommendedName>
</protein>
<dbReference type="InterPro" id="IPR003382">
    <property type="entry name" value="Flavoprotein"/>
</dbReference>
<feature type="binding site" evidence="5">
    <location>
        <begin position="13"/>
        <end position="15"/>
    </location>
    <ligand>
        <name>FMN</name>
        <dbReference type="ChEBI" id="CHEBI:58210"/>
    </ligand>
</feature>
<feature type="binding site" evidence="5">
    <location>
        <position position="125"/>
    </location>
    <ligand>
        <name>FMN</name>
        <dbReference type="ChEBI" id="CHEBI:58210"/>
    </ligand>
</feature>
<dbReference type="PANTHER" id="PTHR43374">
    <property type="entry name" value="FLAVIN PRENYLTRANSFERASE"/>
    <property type="match status" value="1"/>
</dbReference>
<evidence type="ECO:0000256" key="3">
    <source>
        <dbReference type="ARBA" id="ARBA00022643"/>
    </source>
</evidence>
<evidence type="ECO:0000259" key="6">
    <source>
        <dbReference type="Pfam" id="PF02441"/>
    </source>
</evidence>
<evidence type="ECO:0000256" key="5">
    <source>
        <dbReference type="HAMAP-Rule" id="MF_01984"/>
    </source>
</evidence>
<dbReference type="SUPFAM" id="SSF52507">
    <property type="entry name" value="Homo-oligomeric flavin-containing Cys decarboxylases, HFCD"/>
    <property type="match status" value="1"/>
</dbReference>
<comment type="catalytic activity">
    <reaction evidence="5">
        <text>dimethylallyl phosphate + FMNH2 = prenylated FMNH2 + phosphate</text>
        <dbReference type="Rhea" id="RHEA:37743"/>
        <dbReference type="ChEBI" id="CHEBI:43474"/>
        <dbReference type="ChEBI" id="CHEBI:57618"/>
        <dbReference type="ChEBI" id="CHEBI:87467"/>
        <dbReference type="ChEBI" id="CHEBI:88052"/>
        <dbReference type="EC" id="2.5.1.129"/>
    </reaction>
</comment>
<evidence type="ECO:0000313" key="8">
    <source>
        <dbReference type="Proteomes" id="UP001580407"/>
    </source>
</evidence>
<dbReference type="HAMAP" id="MF_01984">
    <property type="entry name" value="ubiX_pad"/>
    <property type="match status" value="1"/>
</dbReference>
<dbReference type="EMBL" id="JBHILM010000019">
    <property type="protein sequence ID" value="MFB5682645.1"/>
    <property type="molecule type" value="Genomic_DNA"/>
</dbReference>
<keyword evidence="3 5" id="KW-0288">FMN</keyword>
<feature type="binding site" evidence="5">
    <location>
        <position position="155"/>
    </location>
    <ligand>
        <name>dimethylallyl phosphate</name>
        <dbReference type="ChEBI" id="CHEBI:88052"/>
    </ligand>
</feature>
<evidence type="ECO:0000256" key="2">
    <source>
        <dbReference type="ARBA" id="ARBA00022630"/>
    </source>
</evidence>
<keyword evidence="4 5" id="KW-0808">Transferase</keyword>
<proteinExistence type="inferred from homology"/>
<comment type="caution">
    <text evidence="5">Lacks conserved residue(s) required for the propagation of feature annotation.</text>
</comment>
<feature type="binding site" evidence="5">
    <location>
        <position position="171"/>
    </location>
    <ligand>
        <name>dimethylallyl phosphate</name>
        <dbReference type="ChEBI" id="CHEBI:88052"/>
    </ligand>
</feature>
<dbReference type="RefSeq" id="WP_375526396.1">
    <property type="nucleotide sequence ID" value="NZ_JBHILM010000019.1"/>
</dbReference>
<evidence type="ECO:0000256" key="4">
    <source>
        <dbReference type="ARBA" id="ARBA00022679"/>
    </source>
</evidence>
<dbReference type="Gene3D" id="3.40.50.1950">
    <property type="entry name" value="Flavin prenyltransferase-like"/>
    <property type="match status" value="1"/>
</dbReference>
<dbReference type="NCBIfam" id="NF004685">
    <property type="entry name" value="PRK06029.1"/>
    <property type="match status" value="1"/>
</dbReference>
<comment type="function">
    <text evidence="5">Flavin prenyltransferase that catalyzes the synthesis of the prenylated FMN cofactor (prenyl-FMN) for 4-hydroxy-3-polyprenylbenzoic acid decarboxylase UbiD. The prenyltransferase is metal-independent and links a dimethylallyl moiety from dimethylallyl monophosphate (DMAP) to the flavin N5 and C6 atoms of FMN.</text>
</comment>
<sequence length="206" mass="23073">MHMKKRMIIGITGATGIIYGIRLLEVLKQLEIETHLVVSKSAQLTLHHETDKTIQDLKSLADVYYSVHDLGAAISSGSYPTMGMIIAPCSIKTLSQVAYSMSDNLIARAADVILKERKKLVLMVRETPFTLTHLRNMERVTENGGIIFPPVPAFYTKPQSLDDIVEQTIGRVLDLFDLDTRRFARWGEKVKIEGNTTTRTSEGILE</sequence>
<keyword evidence="1 5" id="KW-0637">Prenyltransferase</keyword>
<keyword evidence="2 5" id="KW-0285">Flavoprotein</keyword>
<dbReference type="EC" id="2.5.1.129" evidence="5"/>
<gene>
    <name evidence="5" type="primary">ubiX</name>
    <name evidence="7" type="ORF">ACE3NQ_17145</name>
</gene>
<dbReference type="NCBIfam" id="TIGR00421">
    <property type="entry name" value="ubiX_pad"/>
    <property type="match status" value="1"/>
</dbReference>
<organism evidence="7 8">
    <name type="scientific">Paenibacillus terreus</name>
    <dbReference type="NCBI Taxonomy" id="1387834"/>
    <lineage>
        <taxon>Bacteria</taxon>
        <taxon>Bacillati</taxon>
        <taxon>Bacillota</taxon>
        <taxon>Bacilli</taxon>
        <taxon>Bacillales</taxon>
        <taxon>Paenibacillaceae</taxon>
        <taxon>Paenibacillus</taxon>
    </lineage>
</organism>
<accession>A0ABV5BAQ7</accession>
<name>A0ABV5BAQ7_9BACL</name>
<keyword evidence="8" id="KW-1185">Reference proteome</keyword>
<dbReference type="Pfam" id="PF02441">
    <property type="entry name" value="Flavoprotein"/>
    <property type="match status" value="1"/>
</dbReference>
<evidence type="ECO:0000256" key="1">
    <source>
        <dbReference type="ARBA" id="ARBA00022602"/>
    </source>
</evidence>
<dbReference type="Proteomes" id="UP001580407">
    <property type="component" value="Unassembled WGS sequence"/>
</dbReference>
<dbReference type="PANTHER" id="PTHR43374:SF1">
    <property type="entry name" value="FLAVIN PRENYLTRANSFERASE PAD1, MITOCHONDRIAL"/>
    <property type="match status" value="1"/>
</dbReference>
<feature type="binding site" evidence="5">
    <location>
        <position position="39"/>
    </location>
    <ligand>
        <name>FMN</name>
        <dbReference type="ChEBI" id="CHEBI:58210"/>
    </ligand>
</feature>
<reference evidence="7 8" key="1">
    <citation type="submission" date="2024-09" db="EMBL/GenBank/DDBJ databases">
        <authorList>
            <person name="Ruan L."/>
        </authorList>
    </citation>
    <scope>NUCLEOTIDE SEQUENCE [LARGE SCALE GENOMIC DNA]</scope>
    <source>
        <strain evidence="7 8">D33</strain>
    </source>
</reference>
<feature type="binding site" evidence="5">
    <location>
        <begin position="90"/>
        <end position="93"/>
    </location>
    <ligand>
        <name>FMN</name>
        <dbReference type="ChEBI" id="CHEBI:58210"/>
    </ligand>
</feature>